<dbReference type="EMBL" id="KR029592">
    <property type="protein sequence ID" value="AKH47371.1"/>
    <property type="molecule type" value="Genomic_DNA"/>
</dbReference>
<sequence length="92" mass="11019">MNLLLRLKGEYFKEIQEGKKEFEYRLKTPYWAARLVGKKYEKIVITHGYPKMTELDRILVFPWKGWELHTITHKHFGPDPVEVFAIKLEAKT</sequence>
<proteinExistence type="predicted"/>
<accession>A0A0F7L8N6</accession>
<organism evidence="1">
    <name type="scientific">uncultured marine virus</name>
    <dbReference type="NCBI Taxonomy" id="186617"/>
    <lineage>
        <taxon>Viruses</taxon>
        <taxon>environmental samples</taxon>
    </lineage>
</organism>
<protein>
    <recommendedName>
        <fullName evidence="2">ASCH domain-containing protein</fullName>
    </recommendedName>
</protein>
<name>A0A0F7L8N6_9VIRU</name>
<reference evidence="1" key="1">
    <citation type="journal article" date="2015" name="Front. Microbiol.">
        <title>Combining genomic sequencing methods to explore viral diversity and reveal potential virus-host interactions.</title>
        <authorList>
            <person name="Chow C.E."/>
            <person name="Winget D.M."/>
            <person name="White R.A.III."/>
            <person name="Hallam S.J."/>
            <person name="Suttle C.A."/>
        </authorList>
    </citation>
    <scope>NUCLEOTIDE SEQUENCE</scope>
    <source>
        <strain evidence="1">H4084972</strain>
    </source>
</reference>
<evidence type="ECO:0008006" key="2">
    <source>
        <dbReference type="Google" id="ProtNLM"/>
    </source>
</evidence>
<reference evidence="1" key="2">
    <citation type="submission" date="2015-03" db="EMBL/GenBank/DDBJ databases">
        <authorList>
            <person name="Chow C.-E.T."/>
            <person name="Winget D.M."/>
            <person name="White R.A.III."/>
            <person name="Hallam S.J."/>
            <person name="Suttle C.A."/>
        </authorList>
    </citation>
    <scope>NUCLEOTIDE SEQUENCE</scope>
    <source>
        <strain evidence="1">H4084972</strain>
    </source>
</reference>
<evidence type="ECO:0000313" key="1">
    <source>
        <dbReference type="EMBL" id="AKH47371.1"/>
    </source>
</evidence>